<reference evidence="1 2" key="1">
    <citation type="journal article" date="2005" name="Nucleic Acids Res.">
        <title>Genomic blueprint of Hahella chejuensis, a marine microbe producing an algicidal agent.</title>
        <authorList>
            <person name="Jeong H."/>
            <person name="Yim J.H."/>
            <person name="Lee C."/>
            <person name="Choi S.-H."/>
            <person name="Park Y.K."/>
            <person name="Yoon S.H."/>
            <person name="Hur C.-G."/>
            <person name="Kang H.-Y."/>
            <person name="Kim D."/>
            <person name="Lee H.H."/>
            <person name="Park K.H."/>
            <person name="Park S.-H."/>
            <person name="Park H.-S."/>
            <person name="Lee H.K."/>
            <person name="Oh T.K."/>
            <person name="Kim J.F."/>
        </authorList>
    </citation>
    <scope>NUCLEOTIDE SEQUENCE [LARGE SCALE GENOMIC DNA]</scope>
    <source>
        <strain evidence="1 2">KCTC 2396</strain>
    </source>
</reference>
<evidence type="ECO:0000313" key="2">
    <source>
        <dbReference type="Proteomes" id="UP000000238"/>
    </source>
</evidence>
<protein>
    <recommendedName>
        <fullName evidence="3">Phage tail assembly chaperone</fullName>
    </recommendedName>
</protein>
<dbReference type="HOGENOM" id="CLU_160512_0_0_6"/>
<name>Q2SDM7_HAHCH</name>
<dbReference type="EMBL" id="CP000155">
    <property type="protein sequence ID" value="ABC31247.1"/>
    <property type="molecule type" value="Genomic_DNA"/>
</dbReference>
<dbReference type="KEGG" id="hch:HCH_04547"/>
<evidence type="ECO:0000313" key="1">
    <source>
        <dbReference type="EMBL" id="ABC31247.1"/>
    </source>
</evidence>
<dbReference type="RefSeq" id="WP_011398314.1">
    <property type="nucleotide sequence ID" value="NC_007645.1"/>
</dbReference>
<dbReference type="InterPro" id="IPR038556">
    <property type="entry name" value="TAC_Gp13-like_sf"/>
</dbReference>
<sequence>MSYLNKQQILSAQDIESVDVDVPEWGGTVRVALMSGAARDDYEGSLIRLAPDGTAHRDLTNIRAKLVAVCLVDDKGERLFSESDVKALGAKSCAALDRVYHVAARLNRLTQGEVENAAKNS</sequence>
<organism evidence="1 2">
    <name type="scientific">Hahella chejuensis (strain KCTC 2396)</name>
    <dbReference type="NCBI Taxonomy" id="349521"/>
    <lineage>
        <taxon>Bacteria</taxon>
        <taxon>Pseudomonadati</taxon>
        <taxon>Pseudomonadota</taxon>
        <taxon>Gammaproteobacteria</taxon>
        <taxon>Oceanospirillales</taxon>
        <taxon>Hahellaceae</taxon>
        <taxon>Hahella</taxon>
    </lineage>
</organism>
<dbReference type="Proteomes" id="UP000000238">
    <property type="component" value="Chromosome"/>
</dbReference>
<dbReference type="OrthoDB" id="7584736at2"/>
<proteinExistence type="predicted"/>
<evidence type="ECO:0008006" key="3">
    <source>
        <dbReference type="Google" id="ProtNLM"/>
    </source>
</evidence>
<accession>Q2SDM7</accession>
<dbReference type="STRING" id="349521.HCH_04547"/>
<gene>
    <name evidence="1" type="ordered locus">HCH_04547</name>
</gene>
<keyword evidence="2" id="KW-1185">Reference proteome</keyword>
<dbReference type="AlphaFoldDB" id="Q2SDM7"/>
<dbReference type="eggNOG" id="ENOG5032ZV6">
    <property type="taxonomic scope" value="Bacteria"/>
</dbReference>
<dbReference type="Gene3D" id="3.30.2220.20">
    <property type="entry name" value="Phage tail assembly chaperone gp13-like"/>
    <property type="match status" value="1"/>
</dbReference>